<dbReference type="Gene3D" id="3.80.10.10">
    <property type="entry name" value="Ribonuclease Inhibitor"/>
    <property type="match status" value="4"/>
</dbReference>
<evidence type="ECO:0000259" key="2">
    <source>
        <dbReference type="SMART" id="SM00256"/>
    </source>
</evidence>
<dbReference type="Pfam" id="PF13516">
    <property type="entry name" value="LRR_6"/>
    <property type="match status" value="2"/>
</dbReference>
<proteinExistence type="predicted"/>
<sequence>MAIVSDSKIHIKNMSEFGNFQLPVDVIIHVLSYLSTSDRLAAGLVNKTWHEASLAMKFVDQIELVLGRPRADNLNEVIELLQHSTRPFYHFVFREVELKRNMPIWDQYGPRMKSLALLCCDLSEKTLVEIFKCCKSLKVLRVNACRECLMSGRLLEDQNDIKELSETFKNVHELDLGYNRFLSDALFNRLVATCPNLESLSLMGCQISFHCGLYKKFYPQVYDFSDASKSVLTFLNTLQYLRQQAHNLKYLNFSYTLIDGTALATLSALQDLRLESLILQGCYQLTIEGIKGLTKYQTCLKVLDISFCVRITDASLFCICKNLTKLEVLRIKQCRAITDIGIKYIQLLKHLKELDISKDERLTGDSITHGLCSSFNIIDDNNMEQDVDENISFISSQKNYVTEERIRKENMRILSANALNLHEESVECISKSFPNLRQLELSYCFNGVTDKTIQMIFKELVHLQTLKISHCDEVSDAGLTGMGTGNHEYVEKIQVVHEPEFTESRLRISLRSKAEEEIVRDADRKREIMQLCENVSKPLNSFSGYSLIRLKCLQELDLSGCNKITDVSLKHAFAFSELKVLNLSQCQQITHIGLDYLSKNNPAIEYLNLNRCYNISDIGVSYLAQRLHRLKRLFIQGCSQLTDHTLDSIKLYCKSLYYLDTRYCRGMTAAGIESLRHLYIDWHKQTDASAESEILPPPAPPLPSLPSLP</sequence>
<evidence type="ECO:0000313" key="3">
    <source>
        <dbReference type="EMBL" id="KAF3429791.1"/>
    </source>
</evidence>
<dbReference type="InterPro" id="IPR001810">
    <property type="entry name" value="F-box_dom"/>
</dbReference>
<dbReference type="InterPro" id="IPR036047">
    <property type="entry name" value="F-box-like_dom_sf"/>
</dbReference>
<keyword evidence="4" id="KW-1185">Reference proteome</keyword>
<dbReference type="InterPro" id="IPR006553">
    <property type="entry name" value="Leu-rich_rpt_Cys-con_subtyp"/>
</dbReference>
<evidence type="ECO:0000313" key="4">
    <source>
        <dbReference type="Proteomes" id="UP000655588"/>
    </source>
</evidence>
<dbReference type="Pfam" id="PF12937">
    <property type="entry name" value="F-box-like"/>
    <property type="match status" value="1"/>
</dbReference>
<reference evidence="3" key="1">
    <citation type="submission" date="2019-11" db="EMBL/GenBank/DDBJ databases">
        <title>The nuclear and mitochondrial genomes of Frieseomelitta varia - a highly eusocial stingless bee (Meliponini) with a permanently sterile worker caste.</title>
        <authorList>
            <person name="Freitas F.C.P."/>
            <person name="Lourenco A.P."/>
            <person name="Nunes F.M.F."/>
            <person name="Paschoal A.R."/>
            <person name="Abreu F.C.P."/>
            <person name="Barbin F.O."/>
            <person name="Bataglia L."/>
            <person name="Cardoso-Junior C.A.M."/>
            <person name="Cervoni M.S."/>
            <person name="Silva S.R."/>
            <person name="Dalarmi F."/>
            <person name="Del Lama M.A."/>
            <person name="Depintor T.S."/>
            <person name="Ferreira K.M."/>
            <person name="Goria P.S."/>
            <person name="Jaskot M.C."/>
            <person name="Lago D.C."/>
            <person name="Luna-Lucena D."/>
            <person name="Moda L.M."/>
            <person name="Nascimento L."/>
            <person name="Pedrino M."/>
            <person name="Rabico F.O."/>
            <person name="Sanches F.C."/>
            <person name="Santos D.E."/>
            <person name="Santos C.G."/>
            <person name="Vieira J."/>
            <person name="Lopes T.F."/>
            <person name="Barchuk A.R."/>
            <person name="Hartfelder K."/>
            <person name="Simoes Z.L.P."/>
            <person name="Bitondi M.M.G."/>
            <person name="Pinheiro D.G."/>
        </authorList>
    </citation>
    <scope>NUCLEOTIDE SEQUENCE</scope>
    <source>
        <strain evidence="3">USP_RPSP 00005682</strain>
        <tissue evidence="3">Whole individual</tissue>
    </source>
</reference>
<dbReference type="AlphaFoldDB" id="A0A833VRP8"/>
<keyword evidence="1" id="KW-0833">Ubl conjugation pathway</keyword>
<name>A0A833VRP8_9HYME</name>
<dbReference type="Proteomes" id="UP000655588">
    <property type="component" value="Unassembled WGS sequence"/>
</dbReference>
<protein>
    <recommendedName>
        <fullName evidence="2">F-box domain-containing protein</fullName>
    </recommendedName>
</protein>
<dbReference type="InterPro" id="IPR057207">
    <property type="entry name" value="FBXL15_LRR"/>
</dbReference>
<dbReference type="InterPro" id="IPR032675">
    <property type="entry name" value="LRR_dom_sf"/>
</dbReference>
<dbReference type="InterPro" id="IPR001611">
    <property type="entry name" value="Leu-rich_rpt"/>
</dbReference>
<dbReference type="SMART" id="SM00367">
    <property type="entry name" value="LRR_CC"/>
    <property type="match status" value="13"/>
</dbReference>
<evidence type="ECO:0000256" key="1">
    <source>
        <dbReference type="ARBA" id="ARBA00022786"/>
    </source>
</evidence>
<dbReference type="EMBL" id="WNWW01000144">
    <property type="protein sequence ID" value="KAF3429791.1"/>
    <property type="molecule type" value="Genomic_DNA"/>
</dbReference>
<organism evidence="3 4">
    <name type="scientific">Frieseomelitta varia</name>
    <dbReference type="NCBI Taxonomy" id="561572"/>
    <lineage>
        <taxon>Eukaryota</taxon>
        <taxon>Metazoa</taxon>
        <taxon>Ecdysozoa</taxon>
        <taxon>Arthropoda</taxon>
        <taxon>Hexapoda</taxon>
        <taxon>Insecta</taxon>
        <taxon>Pterygota</taxon>
        <taxon>Neoptera</taxon>
        <taxon>Endopterygota</taxon>
        <taxon>Hymenoptera</taxon>
        <taxon>Apocrita</taxon>
        <taxon>Aculeata</taxon>
        <taxon>Apoidea</taxon>
        <taxon>Anthophila</taxon>
        <taxon>Apidae</taxon>
        <taxon>Frieseomelitta</taxon>
    </lineage>
</organism>
<dbReference type="SMART" id="SM00256">
    <property type="entry name" value="FBOX"/>
    <property type="match status" value="1"/>
</dbReference>
<comment type="caution">
    <text evidence="3">The sequence shown here is derived from an EMBL/GenBank/DDBJ whole genome shotgun (WGS) entry which is preliminary data.</text>
</comment>
<dbReference type="SUPFAM" id="SSF52047">
    <property type="entry name" value="RNI-like"/>
    <property type="match status" value="1"/>
</dbReference>
<dbReference type="SUPFAM" id="SSF81383">
    <property type="entry name" value="F-box domain"/>
    <property type="match status" value="1"/>
</dbReference>
<dbReference type="GO" id="GO:0031146">
    <property type="term" value="P:SCF-dependent proteasomal ubiquitin-dependent protein catabolic process"/>
    <property type="evidence" value="ECO:0007669"/>
    <property type="project" value="TreeGrafter"/>
</dbReference>
<dbReference type="OrthoDB" id="27842at2759"/>
<gene>
    <name evidence="3" type="ORF">E2986_01474</name>
</gene>
<accession>A0A833VRP8</accession>
<dbReference type="Pfam" id="PF25372">
    <property type="entry name" value="DUF7885"/>
    <property type="match status" value="1"/>
</dbReference>
<dbReference type="PANTHER" id="PTHR13318">
    <property type="entry name" value="PARTNER OF PAIRED, ISOFORM B-RELATED"/>
    <property type="match status" value="1"/>
</dbReference>
<dbReference type="CDD" id="cd09917">
    <property type="entry name" value="F-box_SF"/>
    <property type="match status" value="1"/>
</dbReference>
<feature type="domain" description="F-box" evidence="2">
    <location>
        <begin position="22"/>
        <end position="62"/>
    </location>
</feature>
<dbReference type="GO" id="GO:0019005">
    <property type="term" value="C:SCF ubiquitin ligase complex"/>
    <property type="evidence" value="ECO:0007669"/>
    <property type="project" value="TreeGrafter"/>
</dbReference>